<gene>
    <name evidence="7" type="ORF">SOCE836_051460</name>
</gene>
<feature type="transmembrane region" description="Helical" evidence="6">
    <location>
        <begin position="20"/>
        <end position="38"/>
    </location>
</feature>
<feature type="transmembrane region" description="Helical" evidence="6">
    <location>
        <begin position="99"/>
        <end position="118"/>
    </location>
</feature>
<keyword evidence="5 6" id="KW-0472">Membrane</keyword>
<dbReference type="InterPro" id="IPR043428">
    <property type="entry name" value="LivM-like"/>
</dbReference>
<feature type="transmembrane region" description="Helical" evidence="6">
    <location>
        <begin position="125"/>
        <end position="142"/>
    </location>
</feature>
<feature type="transmembrane region" description="Helical" evidence="6">
    <location>
        <begin position="298"/>
        <end position="320"/>
    </location>
</feature>
<feature type="transmembrane region" description="Helical" evidence="6">
    <location>
        <begin position="173"/>
        <end position="193"/>
    </location>
</feature>
<organism evidence="7 8">
    <name type="scientific">Sorangium cellulosum</name>
    <name type="common">Polyangium cellulosum</name>
    <dbReference type="NCBI Taxonomy" id="56"/>
    <lineage>
        <taxon>Bacteria</taxon>
        <taxon>Pseudomonadati</taxon>
        <taxon>Myxococcota</taxon>
        <taxon>Polyangia</taxon>
        <taxon>Polyangiales</taxon>
        <taxon>Polyangiaceae</taxon>
        <taxon>Sorangium</taxon>
    </lineage>
</organism>
<name>A0A4P2QRW5_SORCE</name>
<dbReference type="Pfam" id="PF02653">
    <property type="entry name" value="BPD_transp_2"/>
    <property type="match status" value="1"/>
</dbReference>
<sequence>MPLYTPVTTRGRKGRGQAWVTRPMLITLASMATFPLWAEHVGLYQYLGIEVAIWMLYALGYNLLMGYTGLPAFGQGAFLGVGAYAYGLSYLSWSQNPLVCLALGAAAGGLGAALVGALVAHRRGIYFALLTIACGQVFWFVAMKAHSITGGEDGLLDIRRPALAGLDLKDNATLYYVVLAILALAIVALWRLVHSPFGKALQAIRMNEPRARFVGYDVWLTKWAVIALSGVFAGLAGGLLAVAQESAYPDVMNVHSSGFIVMAVLIGGGTVSFWGPVLGALVFIVARDLLGAATETWLLWYGLLFMAVVLFQPEGIAGAFQHYRAKLSRGSRAAGSERLPTEAENGSA</sequence>
<keyword evidence="3 6" id="KW-0812">Transmembrane</keyword>
<reference evidence="7 8" key="1">
    <citation type="submission" date="2015-09" db="EMBL/GenBank/DDBJ databases">
        <title>Sorangium comparison.</title>
        <authorList>
            <person name="Zaburannyi N."/>
            <person name="Bunk B."/>
            <person name="Overmann J."/>
            <person name="Mueller R."/>
        </authorList>
    </citation>
    <scope>NUCLEOTIDE SEQUENCE [LARGE SCALE GENOMIC DNA]</scope>
    <source>
        <strain evidence="7 8">So ce836</strain>
    </source>
</reference>
<dbReference type="EMBL" id="CP012672">
    <property type="protein sequence ID" value="AUX32994.1"/>
    <property type="molecule type" value="Genomic_DNA"/>
</dbReference>
<keyword evidence="2" id="KW-1003">Cell membrane</keyword>
<evidence type="ECO:0000256" key="3">
    <source>
        <dbReference type="ARBA" id="ARBA00022692"/>
    </source>
</evidence>
<feature type="transmembrane region" description="Helical" evidence="6">
    <location>
        <begin position="76"/>
        <end position="93"/>
    </location>
</feature>
<dbReference type="InterPro" id="IPR001851">
    <property type="entry name" value="ABC_transp_permease"/>
</dbReference>
<keyword evidence="4 6" id="KW-1133">Transmembrane helix</keyword>
<evidence type="ECO:0000313" key="7">
    <source>
        <dbReference type="EMBL" id="AUX32994.1"/>
    </source>
</evidence>
<feature type="transmembrane region" description="Helical" evidence="6">
    <location>
        <begin position="214"/>
        <end position="239"/>
    </location>
</feature>
<dbReference type="GO" id="GO:0015658">
    <property type="term" value="F:branched-chain amino acid transmembrane transporter activity"/>
    <property type="evidence" value="ECO:0007669"/>
    <property type="project" value="InterPro"/>
</dbReference>
<feature type="transmembrane region" description="Helical" evidence="6">
    <location>
        <begin position="259"/>
        <end position="286"/>
    </location>
</feature>
<dbReference type="PANTHER" id="PTHR30482:SF17">
    <property type="entry name" value="ABC TRANSPORTER ATP-BINDING PROTEIN"/>
    <property type="match status" value="1"/>
</dbReference>
<dbReference type="AlphaFoldDB" id="A0A4P2QRW5"/>
<dbReference type="PANTHER" id="PTHR30482">
    <property type="entry name" value="HIGH-AFFINITY BRANCHED-CHAIN AMINO ACID TRANSPORT SYSTEM PERMEASE"/>
    <property type="match status" value="1"/>
</dbReference>
<protein>
    <submittedName>
        <fullName evidence="7">Branched-chain amino acid transport permease</fullName>
    </submittedName>
</protein>
<proteinExistence type="predicted"/>
<dbReference type="Proteomes" id="UP000295497">
    <property type="component" value="Chromosome"/>
</dbReference>
<evidence type="ECO:0000256" key="1">
    <source>
        <dbReference type="ARBA" id="ARBA00004651"/>
    </source>
</evidence>
<evidence type="ECO:0000256" key="4">
    <source>
        <dbReference type="ARBA" id="ARBA00022989"/>
    </source>
</evidence>
<evidence type="ECO:0000256" key="5">
    <source>
        <dbReference type="ARBA" id="ARBA00023136"/>
    </source>
</evidence>
<dbReference type="CDD" id="cd06581">
    <property type="entry name" value="TM_PBP1_LivM_like"/>
    <property type="match status" value="1"/>
</dbReference>
<comment type="subcellular location">
    <subcellularLocation>
        <location evidence="1">Cell membrane</location>
        <topology evidence="1">Multi-pass membrane protein</topology>
    </subcellularLocation>
</comment>
<evidence type="ECO:0000256" key="6">
    <source>
        <dbReference type="SAM" id="Phobius"/>
    </source>
</evidence>
<evidence type="ECO:0000313" key="8">
    <source>
        <dbReference type="Proteomes" id="UP000295497"/>
    </source>
</evidence>
<accession>A0A4P2QRW5</accession>
<dbReference type="GO" id="GO:0005886">
    <property type="term" value="C:plasma membrane"/>
    <property type="evidence" value="ECO:0007669"/>
    <property type="project" value="UniProtKB-SubCell"/>
</dbReference>
<feature type="transmembrane region" description="Helical" evidence="6">
    <location>
        <begin position="44"/>
        <end position="64"/>
    </location>
</feature>
<evidence type="ECO:0000256" key="2">
    <source>
        <dbReference type="ARBA" id="ARBA00022475"/>
    </source>
</evidence>